<evidence type="ECO:0000256" key="1">
    <source>
        <dbReference type="ARBA" id="ARBA00004141"/>
    </source>
</evidence>
<accession>A0ABP7Q7R1</accession>
<evidence type="ECO:0000256" key="5">
    <source>
        <dbReference type="SAM" id="Phobius"/>
    </source>
</evidence>
<feature type="transmembrane region" description="Helical" evidence="5">
    <location>
        <begin position="24"/>
        <end position="46"/>
    </location>
</feature>
<evidence type="ECO:0000256" key="3">
    <source>
        <dbReference type="ARBA" id="ARBA00022989"/>
    </source>
</evidence>
<feature type="domain" description="Methylamine utilisation protein MauE" evidence="6">
    <location>
        <begin position="24"/>
        <end position="101"/>
    </location>
</feature>
<protein>
    <submittedName>
        <fullName evidence="7">DoxX family protein</fullName>
    </submittedName>
</protein>
<keyword evidence="3 5" id="KW-1133">Transmembrane helix</keyword>
<organism evidence="7 8">
    <name type="scientific">Mucilaginibacter dorajii</name>
    <dbReference type="NCBI Taxonomy" id="692994"/>
    <lineage>
        <taxon>Bacteria</taxon>
        <taxon>Pseudomonadati</taxon>
        <taxon>Bacteroidota</taxon>
        <taxon>Sphingobacteriia</taxon>
        <taxon>Sphingobacteriales</taxon>
        <taxon>Sphingobacteriaceae</taxon>
        <taxon>Mucilaginibacter</taxon>
    </lineage>
</organism>
<evidence type="ECO:0000313" key="7">
    <source>
        <dbReference type="EMBL" id="GAA3977926.1"/>
    </source>
</evidence>
<reference evidence="8" key="1">
    <citation type="journal article" date="2019" name="Int. J. Syst. Evol. Microbiol.">
        <title>The Global Catalogue of Microorganisms (GCM) 10K type strain sequencing project: providing services to taxonomists for standard genome sequencing and annotation.</title>
        <authorList>
            <consortium name="The Broad Institute Genomics Platform"/>
            <consortium name="The Broad Institute Genome Sequencing Center for Infectious Disease"/>
            <person name="Wu L."/>
            <person name="Ma J."/>
        </authorList>
    </citation>
    <scope>NUCLEOTIDE SEQUENCE [LARGE SCALE GENOMIC DNA]</scope>
    <source>
        <strain evidence="8">JCM 16601</strain>
    </source>
</reference>
<dbReference type="Pfam" id="PF07291">
    <property type="entry name" value="MauE"/>
    <property type="match status" value="1"/>
</dbReference>
<feature type="transmembrane region" description="Helical" evidence="5">
    <location>
        <begin position="88"/>
        <end position="105"/>
    </location>
</feature>
<gene>
    <name evidence="7" type="ORF">GCM10022210_30950</name>
</gene>
<evidence type="ECO:0000256" key="2">
    <source>
        <dbReference type="ARBA" id="ARBA00022692"/>
    </source>
</evidence>
<evidence type="ECO:0000259" key="6">
    <source>
        <dbReference type="Pfam" id="PF07291"/>
    </source>
</evidence>
<comment type="caution">
    <text evidence="7">The sequence shown here is derived from an EMBL/GenBank/DDBJ whole genome shotgun (WGS) entry which is preliminary data.</text>
</comment>
<dbReference type="InterPro" id="IPR009908">
    <property type="entry name" value="Methylamine_util_MauE"/>
</dbReference>
<keyword evidence="2 5" id="KW-0812">Transmembrane</keyword>
<dbReference type="PANTHER" id="PTHR36974">
    <property type="entry name" value="MEMBRANE PROTEIN-RELATED"/>
    <property type="match status" value="1"/>
</dbReference>
<evidence type="ECO:0000256" key="4">
    <source>
        <dbReference type="ARBA" id="ARBA00023136"/>
    </source>
</evidence>
<keyword evidence="4 5" id="KW-0472">Membrane</keyword>
<feature type="transmembrane region" description="Helical" evidence="5">
    <location>
        <begin position="125"/>
        <end position="143"/>
    </location>
</feature>
<dbReference type="Proteomes" id="UP001500742">
    <property type="component" value="Unassembled WGS sequence"/>
</dbReference>
<keyword evidence="8" id="KW-1185">Reference proteome</keyword>
<name>A0ABP7Q7R1_9SPHI</name>
<dbReference type="PANTHER" id="PTHR36974:SF1">
    <property type="entry name" value="DOXX FAMILY MEMBRANE PROTEIN"/>
    <property type="match status" value="1"/>
</dbReference>
<feature type="transmembrane region" description="Helical" evidence="5">
    <location>
        <begin position="58"/>
        <end position="81"/>
    </location>
</feature>
<evidence type="ECO:0000313" key="8">
    <source>
        <dbReference type="Proteomes" id="UP001500742"/>
    </source>
</evidence>
<comment type="subcellular location">
    <subcellularLocation>
        <location evidence="1">Membrane</location>
        <topology evidence="1">Multi-pass membrane protein</topology>
    </subcellularLocation>
</comment>
<dbReference type="EMBL" id="BAAAZC010000022">
    <property type="protein sequence ID" value="GAA3977926.1"/>
    <property type="molecule type" value="Genomic_DNA"/>
</dbReference>
<proteinExistence type="predicted"/>
<sequence length="145" mass="16615">MTVKPHLNCPKRYLQKQRISAMRVFKNISLVVLIIGYTFAGINHFWHPGGYISIIPHYIPYPVLMNKLAGVFEILLGLMLVWPRTRIWAVYGIILMLAAFLPVHIDMALHAPLKLGTLNVTPLGAWLRVALQPVLMLWVWWHAKA</sequence>